<dbReference type="AlphaFoldDB" id="C1G9H8"/>
<gene>
    <name evidence="3" type="ORF">PADG_03914</name>
</gene>
<organism evidence="3 4">
    <name type="scientific">Paracoccidioides brasiliensis (strain Pb18)</name>
    <dbReference type="NCBI Taxonomy" id="502780"/>
    <lineage>
        <taxon>Eukaryota</taxon>
        <taxon>Fungi</taxon>
        <taxon>Dikarya</taxon>
        <taxon>Ascomycota</taxon>
        <taxon>Pezizomycotina</taxon>
        <taxon>Eurotiomycetes</taxon>
        <taxon>Eurotiomycetidae</taxon>
        <taxon>Onygenales</taxon>
        <taxon>Ajellomycetaceae</taxon>
        <taxon>Paracoccidioides</taxon>
    </lineage>
</organism>
<dbReference type="Proteomes" id="UP000001628">
    <property type="component" value="Unassembled WGS sequence"/>
</dbReference>
<keyword evidence="4" id="KW-1185">Reference proteome</keyword>
<dbReference type="GeneID" id="22583134"/>
<feature type="chain" id="PRO_5012361633" description="Prp 4 CRoW domain-containing protein" evidence="2">
    <location>
        <begin position="16"/>
        <end position="189"/>
    </location>
</feature>
<dbReference type="VEuPathDB" id="FungiDB:PADG_03914"/>
<dbReference type="eggNOG" id="ENOG502RZBP">
    <property type="taxonomic scope" value="Eukaryota"/>
</dbReference>
<dbReference type="OMA" id="DSCCRNG"/>
<sequence length="189" mass="19171">MHISSIVLFAGAVSAALVQPSHNMAAMALQKLQSRQLNLCKPIRRPYSCAKSCGEGYEECGSFPHCYNPTVGESCCTNGKYCPKGTFCTDSGCCPEGSSLADCNATESLTAPPTTSPTTPAGDDNDVSSSSSTTSDAFSLPTPTLPSFTLPGGSEATATEPLTNPTGAANKLGGQAVLIGAGLGLLAVL</sequence>
<dbReference type="HOGENOM" id="CLU_085827_1_1_1"/>
<proteinExistence type="predicted"/>
<evidence type="ECO:0000313" key="4">
    <source>
        <dbReference type="Proteomes" id="UP000001628"/>
    </source>
</evidence>
<keyword evidence="2" id="KW-0732">Signal</keyword>
<dbReference type="RefSeq" id="XP_010759647.1">
    <property type="nucleotide sequence ID" value="XM_010761345.1"/>
</dbReference>
<dbReference type="OrthoDB" id="5409186at2759"/>
<feature type="signal peptide" evidence="2">
    <location>
        <begin position="1"/>
        <end position="15"/>
    </location>
</feature>
<dbReference type="KEGG" id="pbn:PADG_03914"/>
<accession>C1G9H8</accession>
<evidence type="ECO:0008006" key="5">
    <source>
        <dbReference type="Google" id="ProtNLM"/>
    </source>
</evidence>
<evidence type="ECO:0000256" key="2">
    <source>
        <dbReference type="SAM" id="SignalP"/>
    </source>
</evidence>
<feature type="region of interest" description="Disordered" evidence="1">
    <location>
        <begin position="109"/>
        <end position="170"/>
    </location>
</feature>
<feature type="compositionally biased region" description="Polar residues" evidence="1">
    <location>
        <begin position="156"/>
        <end position="167"/>
    </location>
</feature>
<evidence type="ECO:0000256" key="1">
    <source>
        <dbReference type="SAM" id="MobiDB-lite"/>
    </source>
</evidence>
<name>C1G9H8_PARBD</name>
<dbReference type="InParanoid" id="C1G9H8"/>
<dbReference type="STRING" id="502780.C1G9H8"/>
<protein>
    <recommendedName>
        <fullName evidence="5">Prp 4 CRoW domain-containing protein</fullName>
    </recommendedName>
</protein>
<evidence type="ECO:0000313" key="3">
    <source>
        <dbReference type="EMBL" id="EEH47830.1"/>
    </source>
</evidence>
<feature type="compositionally biased region" description="Low complexity" evidence="1">
    <location>
        <begin position="109"/>
        <end position="121"/>
    </location>
</feature>
<reference evidence="3 4" key="1">
    <citation type="journal article" date="2011" name="PLoS Genet.">
        <title>Comparative genomic analysis of human fungal pathogens causing paracoccidioidomycosis.</title>
        <authorList>
            <person name="Desjardins C.A."/>
            <person name="Champion M.D."/>
            <person name="Holder J.W."/>
            <person name="Muszewska A."/>
            <person name="Goldberg J."/>
            <person name="Bailao A.M."/>
            <person name="Brigido M.M."/>
            <person name="Ferreira M.E."/>
            <person name="Garcia A.M."/>
            <person name="Grynberg M."/>
            <person name="Gujja S."/>
            <person name="Heiman D.I."/>
            <person name="Henn M.R."/>
            <person name="Kodira C.D."/>
            <person name="Leon-Narvaez H."/>
            <person name="Longo L.V."/>
            <person name="Ma L.J."/>
            <person name="Malavazi I."/>
            <person name="Matsuo A.L."/>
            <person name="Morais F.V."/>
            <person name="Pereira M."/>
            <person name="Rodriguez-Brito S."/>
            <person name="Sakthikumar S."/>
            <person name="Salem-Izacc S.M."/>
            <person name="Sykes S.M."/>
            <person name="Teixeira M.M."/>
            <person name="Vallejo M.C."/>
            <person name="Walter M.E."/>
            <person name="Yandava C."/>
            <person name="Young S."/>
            <person name="Zeng Q."/>
            <person name="Zucker J."/>
            <person name="Felipe M.S."/>
            <person name="Goldman G.H."/>
            <person name="Haas B.J."/>
            <person name="McEwen J.G."/>
            <person name="Nino-Vega G."/>
            <person name="Puccia R."/>
            <person name="San-Blas G."/>
            <person name="Soares C.M."/>
            <person name="Birren B.W."/>
            <person name="Cuomo C.A."/>
        </authorList>
    </citation>
    <scope>NUCLEOTIDE SEQUENCE [LARGE SCALE GENOMIC DNA]</scope>
    <source>
        <strain evidence="3 4">Pb18</strain>
    </source>
</reference>
<dbReference type="EMBL" id="KN275960">
    <property type="protein sequence ID" value="EEH47830.1"/>
    <property type="molecule type" value="Genomic_DNA"/>
</dbReference>
<feature type="compositionally biased region" description="Low complexity" evidence="1">
    <location>
        <begin position="128"/>
        <end position="151"/>
    </location>
</feature>